<accession>A0A7X4YTF2</accession>
<comment type="caution">
    <text evidence="1">The sequence shown here is derived from an EMBL/GenBank/DDBJ whole genome shotgun (WGS) entry which is preliminary data.</text>
</comment>
<reference evidence="1 2" key="1">
    <citation type="submission" date="2020-01" db="EMBL/GenBank/DDBJ databases">
        <title>Paenibacillus soybeanensis sp. nov. isolated from the nodules of soybean (Glycine max(L.) Merr).</title>
        <authorList>
            <person name="Wang H."/>
        </authorList>
    </citation>
    <scope>NUCLEOTIDE SEQUENCE [LARGE SCALE GENOMIC DNA]</scope>
    <source>
        <strain evidence="1 2">DSM 23054</strain>
    </source>
</reference>
<dbReference type="EMBL" id="JAAAMU010000017">
    <property type="protein sequence ID" value="NBC72245.1"/>
    <property type="molecule type" value="Genomic_DNA"/>
</dbReference>
<evidence type="ECO:0000313" key="2">
    <source>
        <dbReference type="Proteomes" id="UP000558113"/>
    </source>
</evidence>
<protein>
    <submittedName>
        <fullName evidence="1">Uncharacterized protein</fullName>
    </submittedName>
</protein>
<dbReference type="RefSeq" id="WP_161703027.1">
    <property type="nucleotide sequence ID" value="NZ_JAAAMU010000017.1"/>
</dbReference>
<proteinExistence type="predicted"/>
<organism evidence="1 2">
    <name type="scientific">Paenibacillus sacheonensis</name>
    <dbReference type="NCBI Taxonomy" id="742054"/>
    <lineage>
        <taxon>Bacteria</taxon>
        <taxon>Bacillati</taxon>
        <taxon>Bacillota</taxon>
        <taxon>Bacilli</taxon>
        <taxon>Bacillales</taxon>
        <taxon>Paenibacillaceae</taxon>
        <taxon>Paenibacillus</taxon>
    </lineage>
</organism>
<sequence>MNGTTALHDIYDLLQSVEHYCYQVAYYVLGNESDAAAASEGALLALACDSAFTIAAAADRRALAKKAAVACAMKRARERCASDTPKELDPRVAND</sequence>
<evidence type="ECO:0000313" key="1">
    <source>
        <dbReference type="EMBL" id="NBC72245.1"/>
    </source>
</evidence>
<keyword evidence="2" id="KW-1185">Reference proteome</keyword>
<dbReference type="AlphaFoldDB" id="A0A7X4YTF2"/>
<name>A0A7X4YTF2_9BACL</name>
<gene>
    <name evidence="1" type="ORF">GT003_24885</name>
</gene>
<dbReference type="Proteomes" id="UP000558113">
    <property type="component" value="Unassembled WGS sequence"/>
</dbReference>
<dbReference type="OrthoDB" id="2666780at2"/>